<dbReference type="EMBL" id="BSXS01006298">
    <property type="protein sequence ID" value="GME85327.1"/>
    <property type="molecule type" value="Genomic_DNA"/>
</dbReference>
<organism evidence="1 2">
    <name type="scientific">Ambrosiozyma monospora</name>
    <name type="common">Yeast</name>
    <name type="synonym">Endomycopsis monosporus</name>
    <dbReference type="NCBI Taxonomy" id="43982"/>
    <lineage>
        <taxon>Eukaryota</taxon>
        <taxon>Fungi</taxon>
        <taxon>Dikarya</taxon>
        <taxon>Ascomycota</taxon>
        <taxon>Saccharomycotina</taxon>
        <taxon>Pichiomycetes</taxon>
        <taxon>Pichiales</taxon>
        <taxon>Pichiaceae</taxon>
        <taxon>Ambrosiozyma</taxon>
    </lineage>
</organism>
<reference evidence="1" key="1">
    <citation type="submission" date="2023-04" db="EMBL/GenBank/DDBJ databases">
        <title>Ambrosiozyma monospora NBRC 10751.</title>
        <authorList>
            <person name="Ichikawa N."/>
            <person name="Sato H."/>
            <person name="Tonouchi N."/>
        </authorList>
    </citation>
    <scope>NUCLEOTIDE SEQUENCE</scope>
    <source>
        <strain evidence="1">NBRC 10751</strain>
    </source>
</reference>
<dbReference type="Proteomes" id="UP001165064">
    <property type="component" value="Unassembled WGS sequence"/>
</dbReference>
<sequence>MFSVQPIVIWLLALLLVPPSSATSESDSGETVSQISDHLRTENIHTTTTDSPLSITTLESSSQIDTASQKGDSLSNLSIVRPSTIESVSVSVSTVSTMSQVPTDNISSSQTTLSSIISPTSWTSSVLLETSFFETTILTSSYVSDQLHSQAIGSESESPAAHAVPPTGPLRFEPETTPSSRIKPTTESEHEASSTDSTTTTELLNSTTIEVGNDSISLENIQLPKLDLNDSGIQLLDLDLDLELAIGTNKTTSNGNGTTNKSDISNSSSNISDSRPNFLTFEEWKKIKNDKEGSEPRKGTSGQHRVRKELHPRMANNLNGPVGEEMEIEIEMFGAGSKETLPEEKGKVYKDKFNYASFDCAATIVKTNSEAKGASAILSENKDTYLLNECSAQNKFVIVELCEDILLDEISSYELDQLG</sequence>
<gene>
    <name evidence="1" type="ORF">Amon02_000753700</name>
</gene>
<proteinExistence type="predicted"/>
<evidence type="ECO:0000313" key="2">
    <source>
        <dbReference type="Proteomes" id="UP001165064"/>
    </source>
</evidence>
<comment type="caution">
    <text evidence="1">The sequence shown here is derived from an EMBL/GenBank/DDBJ whole genome shotgun (WGS) entry which is preliminary data.</text>
</comment>
<protein>
    <submittedName>
        <fullName evidence="1">Unnamed protein product</fullName>
    </submittedName>
</protein>
<accession>A0ACB5TCL2</accession>
<evidence type="ECO:0000313" key="1">
    <source>
        <dbReference type="EMBL" id="GME85327.1"/>
    </source>
</evidence>
<name>A0ACB5TCL2_AMBMO</name>
<keyword evidence="2" id="KW-1185">Reference proteome</keyword>